<feature type="transmembrane region" description="Helical" evidence="7">
    <location>
        <begin position="82"/>
        <end position="115"/>
    </location>
</feature>
<feature type="transmembrane region" description="Helical" evidence="7">
    <location>
        <begin position="21"/>
        <end position="43"/>
    </location>
</feature>
<evidence type="ECO:0000313" key="9">
    <source>
        <dbReference type="EMBL" id="UGS25555.1"/>
    </source>
</evidence>
<feature type="region of interest" description="Disordered" evidence="6">
    <location>
        <begin position="205"/>
        <end position="228"/>
    </location>
</feature>
<keyword evidence="10" id="KW-1185">Reference proteome</keyword>
<keyword evidence="2" id="KW-1003">Cell membrane</keyword>
<dbReference type="SUPFAM" id="SSF103473">
    <property type="entry name" value="MFS general substrate transporter"/>
    <property type="match status" value="1"/>
</dbReference>
<protein>
    <submittedName>
        <fullName evidence="9">MFS transporter</fullName>
    </submittedName>
</protein>
<evidence type="ECO:0000256" key="3">
    <source>
        <dbReference type="ARBA" id="ARBA00022692"/>
    </source>
</evidence>
<feature type="transmembrane region" description="Helical" evidence="7">
    <location>
        <begin position="336"/>
        <end position="360"/>
    </location>
</feature>
<keyword evidence="3 7" id="KW-0812">Transmembrane</keyword>
<sequence>MDETRAGLWTNRRYVAWLFSDTAKGLGTSLASFAVPLVALIVTNDPAQAGIIGGVGMTVRLALTLFGGVLADRHHRVRMMLVGAVFATVLSAGFTALALSGALSFAALLAVQALLAVRAGAFEPASESAVKEIVPDEAMGRAQAANQGRDAALQLTAGPLGGLLLGVGAWLVGVVMTACYALAAASAWLLGRAVRGDAGAAVHPIDADAARSPREGGPTEGAPTEGGPNALREIREGFAWLFSRPDLSGVLWISTTVNLGFNAALTTVIYALQQAGETELTIGMVSAVLGATMLVGALAAPLLVPRIGAGVLMIAGIGAASVAVAALTLAHETATIALVLVFAVVLIPTLNAGMMGYFMVATPSRLLGRANAASGVLGMGAMPLAPLIAGFGLTWAGRDATLLVCAGFCVVSLLLAVTNRGLRSLPAEAGWAAHARTFDADPATAVRA</sequence>
<dbReference type="RefSeq" id="WP_231819390.1">
    <property type="nucleotide sequence ID" value="NZ_CP082781.1"/>
</dbReference>
<proteinExistence type="predicted"/>
<accession>A0ABY3RQN2</accession>
<dbReference type="PROSITE" id="PS50850">
    <property type="entry name" value="MFS"/>
    <property type="match status" value="1"/>
</dbReference>
<dbReference type="InterPro" id="IPR011701">
    <property type="entry name" value="MFS"/>
</dbReference>
<evidence type="ECO:0000256" key="7">
    <source>
        <dbReference type="SAM" id="Phobius"/>
    </source>
</evidence>
<evidence type="ECO:0000256" key="2">
    <source>
        <dbReference type="ARBA" id="ARBA00022475"/>
    </source>
</evidence>
<reference evidence="9 10" key="1">
    <citation type="submission" date="2023-01" db="EMBL/GenBank/DDBJ databases">
        <title>Characterization of estradiol degrading bacteria Microbacterium sp. MZT7 and reveal degrading genes through genome analysis.</title>
        <authorList>
            <person name="Hao P."/>
            <person name="Gao Y."/>
        </authorList>
    </citation>
    <scope>NUCLEOTIDE SEQUENCE [LARGE SCALE GENOMIC DNA]</scope>
    <source>
        <strain evidence="9 10">MZT7</strain>
    </source>
</reference>
<keyword evidence="4 7" id="KW-1133">Transmembrane helix</keyword>
<evidence type="ECO:0000256" key="6">
    <source>
        <dbReference type="SAM" id="MobiDB-lite"/>
    </source>
</evidence>
<gene>
    <name evidence="9" type="ORF">K8F61_12820</name>
</gene>
<evidence type="ECO:0000256" key="1">
    <source>
        <dbReference type="ARBA" id="ARBA00004651"/>
    </source>
</evidence>
<feature type="transmembrane region" description="Helical" evidence="7">
    <location>
        <begin position="372"/>
        <end position="394"/>
    </location>
</feature>
<feature type="compositionally biased region" description="Basic and acidic residues" evidence="6">
    <location>
        <begin position="205"/>
        <end position="214"/>
    </location>
</feature>
<dbReference type="Pfam" id="PF07690">
    <property type="entry name" value="MFS_1"/>
    <property type="match status" value="1"/>
</dbReference>
<evidence type="ECO:0000256" key="4">
    <source>
        <dbReference type="ARBA" id="ARBA00022989"/>
    </source>
</evidence>
<dbReference type="Gene3D" id="1.20.1250.20">
    <property type="entry name" value="MFS general substrate transporter like domains"/>
    <property type="match status" value="1"/>
</dbReference>
<keyword evidence="5 7" id="KW-0472">Membrane</keyword>
<dbReference type="InterPro" id="IPR020846">
    <property type="entry name" value="MFS_dom"/>
</dbReference>
<feature type="transmembrane region" description="Helical" evidence="7">
    <location>
        <begin position="284"/>
        <end position="304"/>
    </location>
</feature>
<dbReference type="Proteomes" id="UP001199642">
    <property type="component" value="Chromosome"/>
</dbReference>
<dbReference type="PANTHER" id="PTHR23513:SF6">
    <property type="entry name" value="MAJOR FACILITATOR SUPERFAMILY ASSOCIATED DOMAIN-CONTAINING PROTEIN"/>
    <property type="match status" value="1"/>
</dbReference>
<feature type="transmembrane region" description="Helical" evidence="7">
    <location>
        <begin position="400"/>
        <end position="417"/>
    </location>
</feature>
<dbReference type="EMBL" id="CP082781">
    <property type="protein sequence ID" value="UGS25555.1"/>
    <property type="molecule type" value="Genomic_DNA"/>
</dbReference>
<name>A0ABY3RQN2_9MICO</name>
<feature type="transmembrane region" description="Helical" evidence="7">
    <location>
        <begin position="311"/>
        <end position="330"/>
    </location>
</feature>
<organism evidence="9 10">
    <name type="scientific">Microbacterium resistens</name>
    <dbReference type="NCBI Taxonomy" id="156977"/>
    <lineage>
        <taxon>Bacteria</taxon>
        <taxon>Bacillati</taxon>
        <taxon>Actinomycetota</taxon>
        <taxon>Actinomycetes</taxon>
        <taxon>Micrococcales</taxon>
        <taxon>Microbacteriaceae</taxon>
        <taxon>Microbacterium</taxon>
    </lineage>
</organism>
<feature type="transmembrane region" description="Helical" evidence="7">
    <location>
        <begin position="163"/>
        <end position="190"/>
    </location>
</feature>
<feature type="domain" description="Major facilitator superfamily (MFS) profile" evidence="8">
    <location>
        <begin position="13"/>
        <end position="424"/>
    </location>
</feature>
<feature type="transmembrane region" description="Helical" evidence="7">
    <location>
        <begin position="250"/>
        <end position="272"/>
    </location>
</feature>
<dbReference type="PANTHER" id="PTHR23513">
    <property type="entry name" value="INTEGRAL MEMBRANE EFFLUX PROTEIN-RELATED"/>
    <property type="match status" value="1"/>
</dbReference>
<evidence type="ECO:0000313" key="10">
    <source>
        <dbReference type="Proteomes" id="UP001199642"/>
    </source>
</evidence>
<dbReference type="InterPro" id="IPR036259">
    <property type="entry name" value="MFS_trans_sf"/>
</dbReference>
<comment type="subcellular location">
    <subcellularLocation>
        <location evidence="1">Cell membrane</location>
        <topology evidence="1">Multi-pass membrane protein</topology>
    </subcellularLocation>
</comment>
<feature type="transmembrane region" description="Helical" evidence="7">
    <location>
        <begin position="49"/>
        <end position="70"/>
    </location>
</feature>
<evidence type="ECO:0000259" key="8">
    <source>
        <dbReference type="PROSITE" id="PS50850"/>
    </source>
</evidence>
<evidence type="ECO:0000256" key="5">
    <source>
        <dbReference type="ARBA" id="ARBA00023136"/>
    </source>
</evidence>